<keyword evidence="4" id="KW-1185">Reference proteome</keyword>
<evidence type="ECO:0000256" key="1">
    <source>
        <dbReference type="ARBA" id="ARBA00022527"/>
    </source>
</evidence>
<dbReference type="Proteomes" id="UP000199385">
    <property type="component" value="Chromosome I"/>
</dbReference>
<sequence length="243" mass="25804">MSTRIRCEVRDESPVTVVRFAGALDLGTMRSVHAVLENCLAALPDALVVDLEKLSVLDPLALSVFAAAARRAADWPAVPMVLCAPPREVADRLAASAVCRVVPVRRDCAEATALAGETVAPRLRVRLEPVAGACRRARELVTDACGRWNVPELAGPASLVLSELVGNVVRHAGTPMQVTLTLQRPYLRVAVMDGSPADARALTGRDLRAEGGRGLMLVRELAQRWGSVPAGAGKVVWAMLPAN</sequence>
<dbReference type="Gene3D" id="3.30.750.24">
    <property type="entry name" value="STAS domain"/>
    <property type="match status" value="1"/>
</dbReference>
<dbReference type="Gene3D" id="3.30.565.10">
    <property type="entry name" value="Histidine kinase-like ATPase, C-terminal domain"/>
    <property type="match status" value="1"/>
</dbReference>
<feature type="domain" description="STAS" evidence="2">
    <location>
        <begin position="5"/>
        <end position="115"/>
    </location>
</feature>
<dbReference type="PATRIC" id="fig|261654.4.peg.1002"/>
<dbReference type="InterPro" id="IPR002645">
    <property type="entry name" value="STAS_dom"/>
</dbReference>
<dbReference type="STRING" id="261654.GA0070611_0974"/>
<dbReference type="CDD" id="cd16936">
    <property type="entry name" value="HATPase_RsbW-like"/>
    <property type="match status" value="1"/>
</dbReference>
<organism evidence="3 4">
    <name type="scientific">Micromonospora auratinigra</name>
    <dbReference type="NCBI Taxonomy" id="261654"/>
    <lineage>
        <taxon>Bacteria</taxon>
        <taxon>Bacillati</taxon>
        <taxon>Actinomycetota</taxon>
        <taxon>Actinomycetes</taxon>
        <taxon>Micromonosporales</taxon>
        <taxon>Micromonosporaceae</taxon>
        <taxon>Micromonospora</taxon>
    </lineage>
</organism>
<dbReference type="AlphaFoldDB" id="A0A1A8Z773"/>
<keyword evidence="1" id="KW-0418">Kinase</keyword>
<dbReference type="Pfam" id="PF01740">
    <property type="entry name" value="STAS"/>
    <property type="match status" value="1"/>
</dbReference>
<dbReference type="InterPro" id="IPR036513">
    <property type="entry name" value="STAS_dom_sf"/>
</dbReference>
<dbReference type="SUPFAM" id="SSF52091">
    <property type="entry name" value="SpoIIaa-like"/>
    <property type="match status" value="1"/>
</dbReference>
<dbReference type="GO" id="GO:0004674">
    <property type="term" value="F:protein serine/threonine kinase activity"/>
    <property type="evidence" value="ECO:0007669"/>
    <property type="project" value="UniProtKB-KW"/>
</dbReference>
<dbReference type="PROSITE" id="PS50801">
    <property type="entry name" value="STAS"/>
    <property type="match status" value="1"/>
</dbReference>
<evidence type="ECO:0000259" key="2">
    <source>
        <dbReference type="PROSITE" id="PS50801"/>
    </source>
</evidence>
<keyword evidence="1" id="KW-0723">Serine/threonine-protein kinase</keyword>
<dbReference type="PANTHER" id="PTHR35526:SF3">
    <property type="entry name" value="ANTI-SIGMA-F FACTOR RSBW"/>
    <property type="match status" value="1"/>
</dbReference>
<accession>A0A1A8Z773</accession>
<dbReference type="InterPro" id="IPR036890">
    <property type="entry name" value="HATPase_C_sf"/>
</dbReference>
<dbReference type="SUPFAM" id="SSF55874">
    <property type="entry name" value="ATPase domain of HSP90 chaperone/DNA topoisomerase II/histidine kinase"/>
    <property type="match status" value="1"/>
</dbReference>
<gene>
    <name evidence="3" type="ORF">GA0070611_0974</name>
</gene>
<evidence type="ECO:0000313" key="3">
    <source>
        <dbReference type="EMBL" id="SBT39637.1"/>
    </source>
</evidence>
<evidence type="ECO:0000313" key="4">
    <source>
        <dbReference type="Proteomes" id="UP000199385"/>
    </source>
</evidence>
<name>A0A1A8Z773_9ACTN</name>
<dbReference type="PANTHER" id="PTHR35526">
    <property type="entry name" value="ANTI-SIGMA-F FACTOR RSBW-RELATED"/>
    <property type="match status" value="1"/>
</dbReference>
<dbReference type="InterPro" id="IPR050267">
    <property type="entry name" value="Anti-sigma-factor_SerPK"/>
</dbReference>
<dbReference type="EMBL" id="LT594323">
    <property type="protein sequence ID" value="SBT39637.1"/>
    <property type="molecule type" value="Genomic_DNA"/>
</dbReference>
<dbReference type="InterPro" id="IPR003594">
    <property type="entry name" value="HATPase_dom"/>
</dbReference>
<keyword evidence="1" id="KW-0808">Transferase</keyword>
<protein>
    <submittedName>
        <fullName evidence="3">Anti-anti-sigma factor</fullName>
    </submittedName>
</protein>
<proteinExistence type="predicted"/>
<dbReference type="OrthoDB" id="3364147at2"/>
<dbReference type="Pfam" id="PF13581">
    <property type="entry name" value="HATPase_c_2"/>
    <property type="match status" value="1"/>
</dbReference>
<reference evidence="4" key="1">
    <citation type="submission" date="2016-06" db="EMBL/GenBank/DDBJ databases">
        <authorList>
            <person name="Varghese N."/>
            <person name="Submissions Spin"/>
        </authorList>
    </citation>
    <scope>NUCLEOTIDE SEQUENCE [LARGE SCALE GENOMIC DNA]</scope>
    <source>
        <strain evidence="4">DSM 44815</strain>
    </source>
</reference>
<dbReference type="RefSeq" id="WP_091658061.1">
    <property type="nucleotide sequence ID" value="NZ_LT594323.1"/>
</dbReference>